<feature type="transmembrane region" description="Helical" evidence="6">
    <location>
        <begin position="265"/>
        <end position="287"/>
    </location>
</feature>
<protein>
    <submittedName>
        <fullName evidence="7">YihY/virulence factor BrkB family protein</fullName>
    </submittedName>
</protein>
<dbReference type="GO" id="GO:0005886">
    <property type="term" value="C:plasma membrane"/>
    <property type="evidence" value="ECO:0007669"/>
    <property type="project" value="UniProtKB-SubCell"/>
</dbReference>
<feature type="transmembrane region" description="Helical" evidence="6">
    <location>
        <begin position="33"/>
        <end position="56"/>
    </location>
</feature>
<evidence type="ECO:0000313" key="8">
    <source>
        <dbReference type="Proteomes" id="UP000317990"/>
    </source>
</evidence>
<accession>A0A524RR63</accession>
<proteinExistence type="predicted"/>
<name>A0A524RR63_9CHRO</name>
<dbReference type="PANTHER" id="PTHR30213">
    <property type="entry name" value="INNER MEMBRANE PROTEIN YHJD"/>
    <property type="match status" value="1"/>
</dbReference>
<comment type="subcellular location">
    <subcellularLocation>
        <location evidence="1">Cell membrane</location>
        <topology evidence="1">Multi-pass membrane protein</topology>
    </subcellularLocation>
</comment>
<dbReference type="Proteomes" id="UP000317990">
    <property type="component" value="Unassembled WGS sequence"/>
</dbReference>
<keyword evidence="2" id="KW-1003">Cell membrane</keyword>
<keyword evidence="3 6" id="KW-0812">Transmembrane</keyword>
<sequence length="305" mass="33040">MQRWVYWKWCVRCFIDAGLLWNRETCIDLSAAFAYHMLQSFFPLLLVALAAGGLVFGPDREITSLLLDWVAAVVPASVFPVVRSTLEQLNAQGTGAGILGLGILLVTASNAYLSLQRGSDRLWGFHHLAHKQSQPPIGVLLTLASRRLEGILVVVLLGISLIADNAFLLLRSVQSMLIDVLNSISLVPIPLPSLLLPQVVVRLATSLLVLFGASTVFLMVVPSRRVPFRPLLPGAVLITLGLALLDQLVERSVLSLGSQFQAYGIIGSVMVLALWSWLVGLVLYYGVALSVCFAGSRLFRALDGG</sequence>
<evidence type="ECO:0000256" key="3">
    <source>
        <dbReference type="ARBA" id="ARBA00022692"/>
    </source>
</evidence>
<evidence type="ECO:0000256" key="4">
    <source>
        <dbReference type="ARBA" id="ARBA00022989"/>
    </source>
</evidence>
<dbReference type="EMBL" id="SRMO01000001">
    <property type="protein sequence ID" value="TGG96818.1"/>
    <property type="molecule type" value="Genomic_DNA"/>
</dbReference>
<evidence type="ECO:0000256" key="1">
    <source>
        <dbReference type="ARBA" id="ARBA00004651"/>
    </source>
</evidence>
<evidence type="ECO:0000256" key="2">
    <source>
        <dbReference type="ARBA" id="ARBA00022475"/>
    </source>
</evidence>
<gene>
    <name evidence="7" type="ORF">ERJ67_00205</name>
</gene>
<feature type="transmembrane region" description="Helical" evidence="6">
    <location>
        <begin position="228"/>
        <end position="245"/>
    </location>
</feature>
<feature type="transmembrane region" description="Helical" evidence="6">
    <location>
        <begin position="201"/>
        <end position="221"/>
    </location>
</feature>
<feature type="transmembrane region" description="Helical" evidence="6">
    <location>
        <begin position="94"/>
        <end position="113"/>
    </location>
</feature>
<dbReference type="PANTHER" id="PTHR30213:SF1">
    <property type="entry name" value="INNER MEMBRANE PROTEIN YHJD"/>
    <property type="match status" value="1"/>
</dbReference>
<keyword evidence="5 6" id="KW-0472">Membrane</keyword>
<keyword evidence="4 6" id="KW-1133">Transmembrane helix</keyword>
<dbReference type="PIRSF" id="PIRSF035875">
    <property type="entry name" value="RNase_BN"/>
    <property type="match status" value="1"/>
</dbReference>
<dbReference type="AlphaFoldDB" id="A0A524RR63"/>
<evidence type="ECO:0000256" key="5">
    <source>
        <dbReference type="ARBA" id="ARBA00023136"/>
    </source>
</evidence>
<feature type="transmembrane region" description="Helical" evidence="6">
    <location>
        <begin position="150"/>
        <end position="170"/>
    </location>
</feature>
<comment type="caution">
    <text evidence="7">The sequence shown here is derived from an EMBL/GenBank/DDBJ whole genome shotgun (WGS) entry which is preliminary data.</text>
</comment>
<reference evidence="7 8" key="1">
    <citation type="journal article" date="2019" name="mSystems">
        <title>Life at home and on the roam: Genomic adaptions reflect the dual lifestyle of an intracellular, facultative symbiont.</title>
        <authorList>
            <person name="Burgsdorf I."/>
        </authorList>
    </citation>
    <scope>NUCLEOTIDE SEQUENCE [LARGE SCALE GENOMIC DNA]</scope>
    <source>
        <strain evidence="7">277cV</strain>
    </source>
</reference>
<dbReference type="Pfam" id="PF03631">
    <property type="entry name" value="Virul_fac_BrkB"/>
    <property type="match status" value="1"/>
</dbReference>
<organism evidence="7 8">
    <name type="scientific">Aphanocapsa feldmannii 277cV</name>
    <dbReference type="NCBI Taxonomy" id="2507553"/>
    <lineage>
        <taxon>Bacteria</taxon>
        <taxon>Bacillati</taxon>
        <taxon>Cyanobacteriota</taxon>
        <taxon>Cyanophyceae</taxon>
        <taxon>Oscillatoriophycideae</taxon>
        <taxon>Chroococcales</taxon>
        <taxon>Microcystaceae</taxon>
        <taxon>Aphanocapsa</taxon>
    </lineage>
</organism>
<dbReference type="InterPro" id="IPR017039">
    <property type="entry name" value="Virul_fac_BrkB"/>
</dbReference>
<evidence type="ECO:0000313" key="7">
    <source>
        <dbReference type="EMBL" id="TGG96818.1"/>
    </source>
</evidence>
<feature type="transmembrane region" description="Helical" evidence="6">
    <location>
        <begin position="62"/>
        <end position="82"/>
    </location>
</feature>
<evidence type="ECO:0000256" key="6">
    <source>
        <dbReference type="SAM" id="Phobius"/>
    </source>
</evidence>